<evidence type="ECO:0000256" key="4">
    <source>
        <dbReference type="ARBA" id="ARBA00022989"/>
    </source>
</evidence>
<dbReference type="HOGENOM" id="CLU_083873_5_1_10"/>
<dbReference type="PANTHER" id="PTHR38459">
    <property type="entry name" value="PROPHAGE BACTOPRENOL-LINKED GLUCOSE TRANSLOCASE HOMOLOG"/>
    <property type="match status" value="1"/>
</dbReference>
<keyword evidence="5 6" id="KW-0472">Membrane</keyword>
<dbReference type="OrthoDB" id="1494129at2"/>
<feature type="transmembrane region" description="Helical" evidence="6">
    <location>
        <begin position="48"/>
        <end position="69"/>
    </location>
</feature>
<evidence type="ECO:0000256" key="6">
    <source>
        <dbReference type="SAM" id="Phobius"/>
    </source>
</evidence>
<dbReference type="eggNOG" id="COG2246">
    <property type="taxonomic scope" value="Bacteria"/>
</dbReference>
<evidence type="ECO:0000313" key="8">
    <source>
        <dbReference type="EMBL" id="EGN56305.1"/>
    </source>
</evidence>
<gene>
    <name evidence="8" type="ORF">Premu_0846</name>
</gene>
<comment type="subcellular location">
    <subcellularLocation>
        <location evidence="1">Membrane</location>
        <topology evidence="1">Multi-pass membrane protein</topology>
    </subcellularLocation>
</comment>
<comment type="similarity">
    <text evidence="2">Belongs to the GtrA family.</text>
</comment>
<evidence type="ECO:0000256" key="3">
    <source>
        <dbReference type="ARBA" id="ARBA00022692"/>
    </source>
</evidence>
<keyword evidence="3 6" id="KW-0812">Transmembrane</keyword>
<evidence type="ECO:0000313" key="9">
    <source>
        <dbReference type="Proteomes" id="UP000002772"/>
    </source>
</evidence>
<name>F8N707_9BACT</name>
<dbReference type="Proteomes" id="UP000002772">
    <property type="component" value="Unassembled WGS sequence"/>
</dbReference>
<dbReference type="AlphaFoldDB" id="F8N707"/>
<evidence type="ECO:0000256" key="2">
    <source>
        <dbReference type="ARBA" id="ARBA00009399"/>
    </source>
</evidence>
<feature type="transmembrane region" description="Helical" evidence="6">
    <location>
        <begin position="14"/>
        <end position="36"/>
    </location>
</feature>
<dbReference type="InterPro" id="IPR007267">
    <property type="entry name" value="GtrA_DPMS_TM"/>
</dbReference>
<dbReference type="Pfam" id="PF04138">
    <property type="entry name" value="GtrA_DPMS_TM"/>
    <property type="match status" value="1"/>
</dbReference>
<feature type="transmembrane region" description="Helical" evidence="6">
    <location>
        <begin position="89"/>
        <end position="109"/>
    </location>
</feature>
<reference evidence="9" key="1">
    <citation type="journal article" date="2011" name="Stand. Genomic Sci.">
        <title>Non-contiguous finished genome sequence of the opportunistic oral pathogen Prevotella multisaccharivorax type strain (PPPA20).</title>
        <authorList>
            <person name="Pati A."/>
            <person name="Gronow S."/>
            <person name="Lu M."/>
            <person name="Lapidus A."/>
            <person name="Nolan M."/>
            <person name="Lucas S."/>
            <person name="Hammon N."/>
            <person name="Deshpande S."/>
            <person name="Cheng J.F."/>
            <person name="Tapia R."/>
            <person name="Han C."/>
            <person name="Goodwin L."/>
            <person name="Pitluck S."/>
            <person name="Liolios K."/>
            <person name="Pagani I."/>
            <person name="Mavromatis K."/>
            <person name="Mikhailova N."/>
            <person name="Huntemann M."/>
            <person name="Chen A."/>
            <person name="Palaniappan K."/>
            <person name="Land M."/>
            <person name="Hauser L."/>
            <person name="Detter J.C."/>
            <person name="Brambilla E.M."/>
            <person name="Rohde M."/>
            <person name="Goker M."/>
            <person name="Woyke T."/>
            <person name="Bristow J."/>
            <person name="Eisen J.A."/>
            <person name="Markowitz V."/>
            <person name="Hugenholtz P."/>
            <person name="Kyrpides N.C."/>
            <person name="Klenk H.P."/>
            <person name="Ivanova N."/>
        </authorList>
    </citation>
    <scope>NUCLEOTIDE SEQUENCE [LARGE SCALE GENOMIC DNA]</scope>
    <source>
        <strain evidence="9">DSM 17128</strain>
    </source>
</reference>
<dbReference type="EMBL" id="GL945017">
    <property type="protein sequence ID" value="EGN56305.1"/>
    <property type="molecule type" value="Genomic_DNA"/>
</dbReference>
<dbReference type="GO" id="GO:0000271">
    <property type="term" value="P:polysaccharide biosynthetic process"/>
    <property type="evidence" value="ECO:0007669"/>
    <property type="project" value="InterPro"/>
</dbReference>
<dbReference type="STRING" id="688246.Premu_0846"/>
<evidence type="ECO:0000256" key="1">
    <source>
        <dbReference type="ARBA" id="ARBA00004141"/>
    </source>
</evidence>
<keyword evidence="9" id="KW-1185">Reference proteome</keyword>
<dbReference type="PANTHER" id="PTHR38459:SF1">
    <property type="entry name" value="PROPHAGE BACTOPRENOL-LINKED GLUCOSE TRANSLOCASE HOMOLOG"/>
    <property type="match status" value="1"/>
</dbReference>
<feature type="transmembrane region" description="Helical" evidence="6">
    <location>
        <begin position="115"/>
        <end position="136"/>
    </location>
</feature>
<sequence length="138" mass="15607">MQMKAMMSGKVGEVIRFAIVGVTATLLQYAIYYGLIQLIPARATQGDAHLWSTVAMTVGYVLSFVFNFFASTQFTFRVKANARRGAGFLFSHVVNYTLQMLTLNLFLWFGLSKQVAPIPMFCICVPVNFLLVRFFLKR</sequence>
<dbReference type="GO" id="GO:0005886">
    <property type="term" value="C:plasma membrane"/>
    <property type="evidence" value="ECO:0007669"/>
    <property type="project" value="TreeGrafter"/>
</dbReference>
<organism evidence="8 9">
    <name type="scientific">Hallella multisaccharivorax DSM 17128</name>
    <dbReference type="NCBI Taxonomy" id="688246"/>
    <lineage>
        <taxon>Bacteria</taxon>
        <taxon>Pseudomonadati</taxon>
        <taxon>Bacteroidota</taxon>
        <taxon>Bacteroidia</taxon>
        <taxon>Bacteroidales</taxon>
        <taxon>Prevotellaceae</taxon>
        <taxon>Hallella</taxon>
    </lineage>
</organism>
<accession>F8N707</accession>
<protein>
    <submittedName>
        <fullName evidence="8">GtrA family protein</fullName>
    </submittedName>
</protein>
<feature type="domain" description="GtrA/DPMS transmembrane" evidence="7">
    <location>
        <begin position="16"/>
        <end position="135"/>
    </location>
</feature>
<proteinExistence type="inferred from homology"/>
<evidence type="ECO:0000256" key="5">
    <source>
        <dbReference type="ARBA" id="ARBA00023136"/>
    </source>
</evidence>
<evidence type="ECO:0000259" key="7">
    <source>
        <dbReference type="Pfam" id="PF04138"/>
    </source>
</evidence>
<dbReference type="InterPro" id="IPR051401">
    <property type="entry name" value="GtrA_CellWall_Glycosyl"/>
</dbReference>
<keyword evidence="4 6" id="KW-1133">Transmembrane helix</keyword>
<dbReference type="RefSeq" id="WP_007573347.1">
    <property type="nucleotide sequence ID" value="NZ_BPTS01000001.1"/>
</dbReference>